<dbReference type="AlphaFoldDB" id="A0A078B696"/>
<accession>A0A078B696</accession>
<keyword evidence="3" id="KW-1185">Reference proteome</keyword>
<organism evidence="2 3">
    <name type="scientific">Stylonychia lemnae</name>
    <name type="common">Ciliate</name>
    <dbReference type="NCBI Taxonomy" id="5949"/>
    <lineage>
        <taxon>Eukaryota</taxon>
        <taxon>Sar</taxon>
        <taxon>Alveolata</taxon>
        <taxon>Ciliophora</taxon>
        <taxon>Intramacronucleata</taxon>
        <taxon>Spirotrichea</taxon>
        <taxon>Stichotrichia</taxon>
        <taxon>Sporadotrichida</taxon>
        <taxon>Oxytrichidae</taxon>
        <taxon>Stylonychinae</taxon>
        <taxon>Stylonychia</taxon>
    </lineage>
</organism>
<gene>
    <name evidence="2" type="primary">Contig5065.g5419</name>
    <name evidence="2" type="ORF">STYLEM_19019</name>
</gene>
<protein>
    <submittedName>
        <fullName evidence="2">Uncharacterized protein</fullName>
    </submittedName>
</protein>
<feature type="region of interest" description="Disordered" evidence="1">
    <location>
        <begin position="1"/>
        <end position="20"/>
    </location>
</feature>
<feature type="region of interest" description="Disordered" evidence="1">
    <location>
        <begin position="216"/>
        <end position="238"/>
    </location>
</feature>
<dbReference type="Proteomes" id="UP000039865">
    <property type="component" value="Unassembled WGS sequence"/>
</dbReference>
<evidence type="ECO:0000256" key="1">
    <source>
        <dbReference type="SAM" id="MobiDB-lite"/>
    </source>
</evidence>
<reference evidence="2 3" key="1">
    <citation type="submission" date="2014-06" db="EMBL/GenBank/DDBJ databases">
        <authorList>
            <person name="Swart Estienne"/>
        </authorList>
    </citation>
    <scope>NUCLEOTIDE SEQUENCE [LARGE SCALE GENOMIC DNA]</scope>
    <source>
        <strain evidence="2 3">130c</strain>
    </source>
</reference>
<sequence>MSMQQQFMIGNTGGMNSGMPQQQQYIGGVNQAQTFNAQFKGLSLGKHNTCKKTQKNVPKQQIIRNEESATKDPAKKMVVSIDQDQHTEEQAQASNNSDPTHGKSKEFFLIYPDNLEMPVDPFLNPLMPNEDQMVFVFKYYPEYSTNPADVIIWLYQTAQFKEQEQARLQKLKQDTDGAYKVKPKIGARPDQGNRRNLYEEEEEYEEDSFYGFKACGMQKKPRQKRAPPSKLNKSNLKN</sequence>
<feature type="compositionally biased region" description="Polar residues" evidence="1">
    <location>
        <begin position="90"/>
        <end position="99"/>
    </location>
</feature>
<name>A0A078B696_STYLE</name>
<dbReference type="EMBL" id="CCKQ01017951">
    <property type="protein sequence ID" value="CDW89879.1"/>
    <property type="molecule type" value="Genomic_DNA"/>
</dbReference>
<dbReference type="InParanoid" id="A0A078B696"/>
<evidence type="ECO:0000313" key="3">
    <source>
        <dbReference type="Proteomes" id="UP000039865"/>
    </source>
</evidence>
<feature type="region of interest" description="Disordered" evidence="1">
    <location>
        <begin position="83"/>
        <end position="103"/>
    </location>
</feature>
<evidence type="ECO:0000313" key="2">
    <source>
        <dbReference type="EMBL" id="CDW89879.1"/>
    </source>
</evidence>
<proteinExistence type="predicted"/>